<organism evidence="1 2">
    <name type="scientific">Nocardia stercoris</name>
    <dbReference type="NCBI Taxonomy" id="2483361"/>
    <lineage>
        <taxon>Bacteria</taxon>
        <taxon>Bacillati</taxon>
        <taxon>Actinomycetota</taxon>
        <taxon>Actinomycetes</taxon>
        <taxon>Mycobacteriales</taxon>
        <taxon>Nocardiaceae</taxon>
        <taxon>Nocardia</taxon>
    </lineage>
</organism>
<proteinExistence type="predicted"/>
<name>A0A3M2L5Y4_9NOCA</name>
<sequence length="234" mass="26021">MEKVIFALRRADNEVDEQWCERLRTEVAKEVTDAGVAGLTVYVRDQPMQAALMRLTTIDPPITAVVGIWVEQSYGPVVTAVAELLRAEAPLVHGYLVTESVPLRLPETIGRTEGFGNIAFLRRPADLTPDAWRDRWQSHHTGVAIETQATFGYTQNLVVRPVTPDAPVIDAIVEEQFPAAALTDPMAWYGATDQTELTDRVRRMIECVSSFGANRDLDTVPTSRYHLSSPFSAR</sequence>
<dbReference type="InterPro" id="IPR011008">
    <property type="entry name" value="Dimeric_a/b-barrel"/>
</dbReference>
<dbReference type="SUPFAM" id="SSF54909">
    <property type="entry name" value="Dimeric alpha+beta barrel"/>
    <property type="match status" value="1"/>
</dbReference>
<dbReference type="Proteomes" id="UP000279275">
    <property type="component" value="Unassembled WGS sequence"/>
</dbReference>
<dbReference type="RefSeq" id="WP_122189255.1">
    <property type="nucleotide sequence ID" value="NZ_RFFH01000007.1"/>
</dbReference>
<gene>
    <name evidence="1" type="ORF">EBN03_18250</name>
</gene>
<comment type="caution">
    <text evidence="1">The sequence shown here is derived from an EMBL/GenBank/DDBJ whole genome shotgun (WGS) entry which is preliminary data.</text>
</comment>
<protein>
    <submittedName>
        <fullName evidence="1">Uncharacterized protein</fullName>
    </submittedName>
</protein>
<dbReference type="EMBL" id="RFFH01000007">
    <property type="protein sequence ID" value="RMI31305.1"/>
    <property type="molecule type" value="Genomic_DNA"/>
</dbReference>
<dbReference type="OrthoDB" id="9015064at2"/>
<reference evidence="1 2" key="1">
    <citation type="submission" date="2018-10" db="EMBL/GenBank/DDBJ databases">
        <title>Isolation from cow dung.</title>
        <authorList>
            <person name="Ling L."/>
        </authorList>
    </citation>
    <scope>NUCLEOTIDE SEQUENCE [LARGE SCALE GENOMIC DNA]</scope>
    <source>
        <strain evidence="1 2">NEAU-LL90</strain>
    </source>
</reference>
<evidence type="ECO:0000313" key="1">
    <source>
        <dbReference type="EMBL" id="RMI31305.1"/>
    </source>
</evidence>
<dbReference type="AlphaFoldDB" id="A0A3M2L5Y4"/>
<keyword evidence="2" id="KW-1185">Reference proteome</keyword>
<evidence type="ECO:0000313" key="2">
    <source>
        <dbReference type="Proteomes" id="UP000279275"/>
    </source>
</evidence>
<accession>A0A3M2L5Y4</accession>